<dbReference type="GO" id="GO:0016787">
    <property type="term" value="F:hydrolase activity"/>
    <property type="evidence" value="ECO:0007669"/>
    <property type="project" value="UniProtKB-KW"/>
</dbReference>
<feature type="chain" id="PRO_5039715198" evidence="1">
    <location>
        <begin position="24"/>
        <end position="400"/>
    </location>
</feature>
<dbReference type="Pfam" id="PF03663">
    <property type="entry name" value="Glyco_hydro_76"/>
    <property type="match status" value="1"/>
</dbReference>
<dbReference type="InterPro" id="IPR053169">
    <property type="entry name" value="MUG_Protein"/>
</dbReference>
<gene>
    <name evidence="2" type="ORF">BEI61_01045</name>
</gene>
<dbReference type="PANTHER" id="PTHR47791">
    <property type="entry name" value="MEIOTICALLY UP-REGULATED GENE 191 PROTEIN"/>
    <property type="match status" value="1"/>
</dbReference>
<organism evidence="2 3">
    <name type="scientific">Eisenbergiella tayi</name>
    <dbReference type="NCBI Taxonomy" id="1432052"/>
    <lineage>
        <taxon>Bacteria</taxon>
        <taxon>Bacillati</taxon>
        <taxon>Bacillota</taxon>
        <taxon>Clostridia</taxon>
        <taxon>Lachnospirales</taxon>
        <taxon>Lachnospiraceae</taxon>
        <taxon>Eisenbergiella</taxon>
    </lineage>
</organism>
<dbReference type="PATRIC" id="fig|1432052.4.peg.1179"/>
<dbReference type="PROSITE" id="PS51257">
    <property type="entry name" value="PROKAR_LIPOPROTEIN"/>
    <property type="match status" value="1"/>
</dbReference>
<keyword evidence="2" id="KW-0378">Hydrolase</keyword>
<keyword evidence="1" id="KW-0732">Signal</keyword>
<comment type="caution">
    <text evidence="2">The sequence shown here is derived from an EMBL/GenBank/DDBJ whole genome shotgun (WGS) entry which is preliminary data.</text>
</comment>
<dbReference type="InterPro" id="IPR005198">
    <property type="entry name" value="Glyco_hydro_76"/>
</dbReference>
<sequence length="400" mass="45366">MRKIIYSILHGTAAVFCIFLAAAAVCGCSGMNGAAGNMTGKEEKRLNEEMAEKMERRLPEEVKREQISKDTAITAMDRFLAKFYVMSDDGTGAIVGEQFWPRAEIMEIAVDAWEKTSSPQYRDLMEQMYLGFVKDFGEDWSDNEYNDDIIWMTIACARACQAEENEVYKEQAVKHFNLVYDRAWSEDLGGGLFWRTDNKTKNSCINGPAAIAACILYQITGEQEYLEKAVRIYDWQCENLVGEDGAVYDAYDLENGINKWCSTYNQGTFIGAGLCLYRITGEEKYLENSVKAADYTMNVMYQGGVINTEDEGNDLPGFKGILARWLGKLVYEGGQTQYLDWMEKNAQTAWRNRNSSDIMWTRWADKTQDTFYTAWGCSAAVSQLWNCLPPSGYEENAVNP</sequence>
<dbReference type="SUPFAM" id="SSF48208">
    <property type="entry name" value="Six-hairpin glycosidases"/>
    <property type="match status" value="1"/>
</dbReference>
<dbReference type="RefSeq" id="WP_069151524.1">
    <property type="nucleotide sequence ID" value="NZ_MCGH01000002.1"/>
</dbReference>
<reference evidence="2 3" key="1">
    <citation type="submission" date="2016-07" db="EMBL/GenBank/DDBJ databases">
        <title>Characterization of isolates of Eisenbergiella tayi derived from blood cultures, using whole genome sequencing.</title>
        <authorList>
            <person name="Burdz T."/>
            <person name="Wiebe D."/>
            <person name="Huynh C."/>
            <person name="Bernard K."/>
        </authorList>
    </citation>
    <scope>NUCLEOTIDE SEQUENCE [LARGE SCALE GENOMIC DNA]</scope>
    <source>
        <strain evidence="2 3">NML 110608</strain>
    </source>
</reference>
<evidence type="ECO:0000313" key="3">
    <source>
        <dbReference type="Proteomes" id="UP000094067"/>
    </source>
</evidence>
<dbReference type="Proteomes" id="UP000094067">
    <property type="component" value="Unassembled WGS sequence"/>
</dbReference>
<evidence type="ECO:0000313" key="2">
    <source>
        <dbReference type="EMBL" id="ODM05162.1"/>
    </source>
</evidence>
<accession>A0A1E3A8Q5</accession>
<protein>
    <submittedName>
        <fullName evidence="2">Glycosyl hydrolase family 76</fullName>
    </submittedName>
</protein>
<dbReference type="PANTHER" id="PTHR47791:SF3">
    <property type="entry name" value="MEIOTICALLY UP-REGULATED GENE 191 PROTEIN"/>
    <property type="match status" value="1"/>
</dbReference>
<evidence type="ECO:0000256" key="1">
    <source>
        <dbReference type="SAM" id="SignalP"/>
    </source>
</evidence>
<proteinExistence type="predicted"/>
<dbReference type="InterPro" id="IPR008928">
    <property type="entry name" value="6-hairpin_glycosidase_sf"/>
</dbReference>
<dbReference type="AlphaFoldDB" id="A0A1E3A8Q5"/>
<name>A0A1E3A8Q5_9FIRM</name>
<dbReference type="GO" id="GO:0005975">
    <property type="term" value="P:carbohydrate metabolic process"/>
    <property type="evidence" value="ECO:0007669"/>
    <property type="project" value="InterPro"/>
</dbReference>
<dbReference type="Gene3D" id="1.50.10.20">
    <property type="match status" value="1"/>
</dbReference>
<dbReference type="EMBL" id="MCGH01000002">
    <property type="protein sequence ID" value="ODM05162.1"/>
    <property type="molecule type" value="Genomic_DNA"/>
</dbReference>
<feature type="signal peptide" evidence="1">
    <location>
        <begin position="1"/>
        <end position="23"/>
    </location>
</feature>